<dbReference type="AlphaFoldDB" id="A0A818Y282"/>
<evidence type="ECO:0008006" key="6">
    <source>
        <dbReference type="Google" id="ProtNLM"/>
    </source>
</evidence>
<evidence type="ECO:0000256" key="3">
    <source>
        <dbReference type="PROSITE-ProRule" id="PRU00339"/>
    </source>
</evidence>
<feature type="repeat" description="TPR" evidence="3">
    <location>
        <begin position="129"/>
        <end position="162"/>
    </location>
</feature>
<keyword evidence="1" id="KW-0677">Repeat</keyword>
<dbReference type="InterPro" id="IPR019734">
    <property type="entry name" value="TPR_rpt"/>
</dbReference>
<evidence type="ECO:0000313" key="4">
    <source>
        <dbReference type="EMBL" id="CAF3744511.1"/>
    </source>
</evidence>
<dbReference type="PANTHER" id="PTHR45641:SF19">
    <property type="entry name" value="NEPHROCYSTIN-3"/>
    <property type="match status" value="1"/>
</dbReference>
<dbReference type="Gene3D" id="1.25.40.10">
    <property type="entry name" value="Tetratricopeptide repeat domain"/>
    <property type="match status" value="1"/>
</dbReference>
<gene>
    <name evidence="4" type="ORF">OKA104_LOCUS15312</name>
</gene>
<dbReference type="EMBL" id="CAJOAY010000838">
    <property type="protein sequence ID" value="CAF3744511.1"/>
    <property type="molecule type" value="Genomic_DNA"/>
</dbReference>
<dbReference type="Pfam" id="PF13424">
    <property type="entry name" value="TPR_12"/>
    <property type="match status" value="1"/>
</dbReference>
<evidence type="ECO:0000313" key="5">
    <source>
        <dbReference type="Proteomes" id="UP000663881"/>
    </source>
</evidence>
<feature type="non-terminal residue" evidence="4">
    <location>
        <position position="1"/>
    </location>
</feature>
<dbReference type="Proteomes" id="UP000663881">
    <property type="component" value="Unassembled WGS sequence"/>
</dbReference>
<reference evidence="4" key="1">
    <citation type="submission" date="2021-02" db="EMBL/GenBank/DDBJ databases">
        <authorList>
            <person name="Nowell W R."/>
        </authorList>
    </citation>
    <scope>NUCLEOTIDE SEQUENCE</scope>
</reference>
<dbReference type="SMART" id="SM00028">
    <property type="entry name" value="TPR"/>
    <property type="match status" value="2"/>
</dbReference>
<dbReference type="InterPro" id="IPR011990">
    <property type="entry name" value="TPR-like_helical_dom_sf"/>
</dbReference>
<keyword evidence="2 3" id="KW-0802">TPR repeat</keyword>
<accession>A0A818Y282</accession>
<evidence type="ECO:0000256" key="2">
    <source>
        <dbReference type="ARBA" id="ARBA00022803"/>
    </source>
</evidence>
<dbReference type="PROSITE" id="PS50005">
    <property type="entry name" value="TPR"/>
    <property type="match status" value="1"/>
</dbReference>
<name>A0A818Y282_9BILA</name>
<dbReference type="SUPFAM" id="SSF48452">
    <property type="entry name" value="TPR-like"/>
    <property type="match status" value="1"/>
</dbReference>
<evidence type="ECO:0000256" key="1">
    <source>
        <dbReference type="ARBA" id="ARBA00022737"/>
    </source>
</evidence>
<comment type="caution">
    <text evidence="4">The sequence shown here is derived from an EMBL/GenBank/DDBJ whole genome shotgun (WGS) entry which is preliminary data.</text>
</comment>
<organism evidence="4 5">
    <name type="scientific">Adineta steineri</name>
    <dbReference type="NCBI Taxonomy" id="433720"/>
    <lineage>
        <taxon>Eukaryota</taxon>
        <taxon>Metazoa</taxon>
        <taxon>Spiralia</taxon>
        <taxon>Gnathifera</taxon>
        <taxon>Rotifera</taxon>
        <taxon>Eurotatoria</taxon>
        <taxon>Bdelloidea</taxon>
        <taxon>Adinetida</taxon>
        <taxon>Adinetidae</taxon>
        <taxon>Adineta</taxon>
    </lineage>
</organism>
<protein>
    <recommendedName>
        <fullName evidence="6">Kinesin light chain</fullName>
    </recommendedName>
</protein>
<sequence>TVVNVLKDIGQVKVKQSNFDGAHDDFSRAVALLQQYDPLNHSQLVNDLEWIVSIWKNKQCYRRAIEYLQRCLHIKEASLSPEHLSIAATLLDLAHVHRIRDEYQLSLIYQMKYYSIIEKVFSPDHEDIIDSLANIAECYENLDELQIALKYYQQILTIYEQSESVSDFEIFTVMDKIDQLSTQINEESV</sequence>
<proteinExistence type="predicted"/>
<dbReference type="PANTHER" id="PTHR45641">
    <property type="entry name" value="TETRATRICOPEPTIDE REPEAT PROTEIN (AFU_ORTHOLOGUE AFUA_6G03870)"/>
    <property type="match status" value="1"/>
</dbReference>